<dbReference type="PATRIC" id="fig|1339350.3.peg.1600"/>
<accession>A0A078R8I1</accession>
<name>A0A078R8I1_PHOVU</name>
<protein>
    <submittedName>
        <fullName evidence="1">Uncharacterized protein</fullName>
    </submittedName>
</protein>
<comment type="caution">
    <text evidence="1">The sequence shown here is derived from an EMBL/GenBank/DDBJ whole genome shotgun (WGS) entry which is preliminary data.</text>
</comment>
<organism evidence="1 2">
    <name type="scientific">Phocaeicola vulgatus str. 3775 SL</name>
    <name type="common">B</name>
    <name type="synonym">iv</name>
    <dbReference type="NCBI Taxonomy" id="1339350"/>
    <lineage>
        <taxon>Bacteria</taxon>
        <taxon>Pseudomonadati</taxon>
        <taxon>Bacteroidota</taxon>
        <taxon>Bacteroidia</taxon>
        <taxon>Bacteroidales</taxon>
        <taxon>Bacteroidaceae</taxon>
        <taxon>Phocaeicola</taxon>
    </lineage>
</organism>
<evidence type="ECO:0000313" key="2">
    <source>
        <dbReference type="Proteomes" id="UP000028134"/>
    </source>
</evidence>
<gene>
    <name evidence="1" type="ORF">M097_1659</name>
</gene>
<dbReference type="Proteomes" id="UP000028134">
    <property type="component" value="Unassembled WGS sequence"/>
</dbReference>
<dbReference type="EMBL" id="JNHI01000007">
    <property type="protein sequence ID" value="KDS31675.1"/>
    <property type="molecule type" value="Genomic_DNA"/>
</dbReference>
<evidence type="ECO:0000313" key="1">
    <source>
        <dbReference type="EMBL" id="KDS31675.1"/>
    </source>
</evidence>
<sequence>MKCMKRKLWIRIGAVLLAGLLLWWLFWAILIDEDENEQSLPETEQIE</sequence>
<proteinExistence type="predicted"/>
<reference evidence="1 2" key="1">
    <citation type="submission" date="2014-04" db="EMBL/GenBank/DDBJ databases">
        <authorList>
            <person name="Sears C."/>
            <person name="Carroll K."/>
            <person name="Sack B.R."/>
            <person name="Qadri F."/>
            <person name="Myers L.L."/>
            <person name="Chung G.-T."/>
            <person name="Escheverria P."/>
            <person name="Fraser C.M."/>
            <person name="Sadzewicz L."/>
            <person name="Shefchek K.A."/>
            <person name="Tallon L."/>
            <person name="Das S.P."/>
            <person name="Daugherty S."/>
            <person name="Mongodin E.F."/>
        </authorList>
    </citation>
    <scope>NUCLEOTIDE SEQUENCE [LARGE SCALE GENOMIC DNA]</scope>
    <source>
        <strain evidence="2">3775 SL(B) 10 (iv)</strain>
    </source>
</reference>
<dbReference type="AlphaFoldDB" id="A0A078R8I1"/>